<accession>A0A2P2QKL1</accession>
<protein>
    <submittedName>
        <fullName evidence="1">Uncharacterized protein</fullName>
    </submittedName>
</protein>
<name>A0A2P2QKL1_RHIMU</name>
<proteinExistence type="predicted"/>
<reference evidence="1" key="1">
    <citation type="submission" date="2018-02" db="EMBL/GenBank/DDBJ databases">
        <title>Rhizophora mucronata_Transcriptome.</title>
        <authorList>
            <person name="Meera S.P."/>
            <person name="Sreeshan A."/>
            <person name="Augustine A."/>
        </authorList>
    </citation>
    <scope>NUCLEOTIDE SEQUENCE</scope>
    <source>
        <tissue evidence="1">Leaf</tissue>
    </source>
</reference>
<dbReference type="AlphaFoldDB" id="A0A2P2QKL1"/>
<dbReference type="EMBL" id="GGEC01087055">
    <property type="protein sequence ID" value="MBX67539.1"/>
    <property type="molecule type" value="Transcribed_RNA"/>
</dbReference>
<evidence type="ECO:0000313" key="1">
    <source>
        <dbReference type="EMBL" id="MBX67539.1"/>
    </source>
</evidence>
<sequence length="32" mass="3540">MAIESILSSSRLCILLQLFDAHSILAYLMSSL</sequence>
<organism evidence="1">
    <name type="scientific">Rhizophora mucronata</name>
    <name type="common">Asiatic mangrove</name>
    <dbReference type="NCBI Taxonomy" id="61149"/>
    <lineage>
        <taxon>Eukaryota</taxon>
        <taxon>Viridiplantae</taxon>
        <taxon>Streptophyta</taxon>
        <taxon>Embryophyta</taxon>
        <taxon>Tracheophyta</taxon>
        <taxon>Spermatophyta</taxon>
        <taxon>Magnoliopsida</taxon>
        <taxon>eudicotyledons</taxon>
        <taxon>Gunneridae</taxon>
        <taxon>Pentapetalae</taxon>
        <taxon>rosids</taxon>
        <taxon>fabids</taxon>
        <taxon>Malpighiales</taxon>
        <taxon>Rhizophoraceae</taxon>
        <taxon>Rhizophora</taxon>
    </lineage>
</organism>